<feature type="compositionally biased region" description="Polar residues" evidence="1">
    <location>
        <begin position="108"/>
        <end position="135"/>
    </location>
</feature>
<reference evidence="2 3" key="1">
    <citation type="journal article" date="2018" name="MBio">
        <title>Comparative Genomics Reveals the Core Gene Toolbox for the Fungus-Insect Symbiosis.</title>
        <authorList>
            <person name="Wang Y."/>
            <person name="Stata M."/>
            <person name="Wang W."/>
            <person name="Stajich J.E."/>
            <person name="White M.M."/>
            <person name="Moncalvo J.M."/>
        </authorList>
    </citation>
    <scope>NUCLEOTIDE SEQUENCE [LARGE SCALE GENOMIC DNA]</scope>
    <source>
        <strain evidence="2 3">AUS-77-4</strain>
    </source>
</reference>
<dbReference type="AlphaFoldDB" id="A0A2T9Z0X4"/>
<dbReference type="EMBL" id="MBFT01000087">
    <property type="protein sequence ID" value="PVU98241.1"/>
    <property type="molecule type" value="Genomic_DNA"/>
</dbReference>
<protein>
    <submittedName>
        <fullName evidence="2">Uncharacterized protein</fullName>
    </submittedName>
</protein>
<gene>
    <name evidence="2" type="ORF">BB559_001727</name>
</gene>
<keyword evidence="3" id="KW-1185">Reference proteome</keyword>
<evidence type="ECO:0000256" key="1">
    <source>
        <dbReference type="SAM" id="MobiDB-lite"/>
    </source>
</evidence>
<dbReference type="OrthoDB" id="5599106at2759"/>
<evidence type="ECO:0000313" key="3">
    <source>
        <dbReference type="Proteomes" id="UP000245699"/>
    </source>
</evidence>
<name>A0A2T9Z0X4_9FUNG</name>
<feature type="region of interest" description="Disordered" evidence="1">
    <location>
        <begin position="44"/>
        <end position="68"/>
    </location>
</feature>
<dbReference type="Proteomes" id="UP000245699">
    <property type="component" value="Unassembled WGS sequence"/>
</dbReference>
<comment type="caution">
    <text evidence="2">The sequence shown here is derived from an EMBL/GenBank/DDBJ whole genome shotgun (WGS) entry which is preliminary data.</text>
</comment>
<feature type="region of interest" description="Disordered" evidence="1">
    <location>
        <begin position="155"/>
        <end position="213"/>
    </location>
</feature>
<feature type="compositionally biased region" description="Basic and acidic residues" evidence="1">
    <location>
        <begin position="194"/>
        <end position="207"/>
    </location>
</feature>
<feature type="region of interest" description="Disordered" evidence="1">
    <location>
        <begin position="94"/>
        <end position="135"/>
    </location>
</feature>
<sequence length="213" mass="23540">MQNSEYTQNLSFQEDKVCNFLLEQGLDLSEVDFELTKNLSRKYSAESDKLSPSLGGDSTFVDSRDTGIEPPPNSYAASYINLIKVPQPSNLHAKSNEPYGWNAPPNTPSVSNKLSQSSGYIGSESNKDQNQPSMGSFVSKKLYGYGHLRPAYGVKPDYRSTGISPLQSPNEYTINEEYTVDATGGTKANSTDPETNRRNPKESHDSTDVFEME</sequence>
<evidence type="ECO:0000313" key="2">
    <source>
        <dbReference type="EMBL" id="PVU98241.1"/>
    </source>
</evidence>
<feature type="compositionally biased region" description="Polar residues" evidence="1">
    <location>
        <begin position="161"/>
        <end position="173"/>
    </location>
</feature>
<accession>A0A2T9Z0X4</accession>
<proteinExistence type="predicted"/>
<organism evidence="2 3">
    <name type="scientific">Furculomyces boomerangus</name>
    <dbReference type="NCBI Taxonomy" id="61424"/>
    <lineage>
        <taxon>Eukaryota</taxon>
        <taxon>Fungi</taxon>
        <taxon>Fungi incertae sedis</taxon>
        <taxon>Zoopagomycota</taxon>
        <taxon>Kickxellomycotina</taxon>
        <taxon>Harpellomycetes</taxon>
        <taxon>Harpellales</taxon>
        <taxon>Harpellaceae</taxon>
        <taxon>Furculomyces</taxon>
    </lineage>
</organism>